<evidence type="ECO:0000313" key="1">
    <source>
        <dbReference type="EMBL" id="APX13020.1"/>
    </source>
</evidence>
<accession>A0A1P8MY61</accession>
<dbReference type="GO" id="GO:0015035">
    <property type="term" value="F:protein-disulfide reductase activity"/>
    <property type="evidence" value="ECO:0007669"/>
    <property type="project" value="InterPro"/>
</dbReference>
<organism evidence="1 2">
    <name type="scientific">Tateyamaria omphalii</name>
    <dbReference type="NCBI Taxonomy" id="299262"/>
    <lineage>
        <taxon>Bacteria</taxon>
        <taxon>Pseudomonadati</taxon>
        <taxon>Pseudomonadota</taxon>
        <taxon>Alphaproteobacteria</taxon>
        <taxon>Rhodobacterales</taxon>
        <taxon>Roseobacteraceae</taxon>
        <taxon>Tateyamaria</taxon>
    </lineage>
</organism>
<dbReference type="AlphaFoldDB" id="A0A1P8MY61"/>
<dbReference type="Proteomes" id="UP000186336">
    <property type="component" value="Chromosome"/>
</dbReference>
<evidence type="ECO:0000313" key="2">
    <source>
        <dbReference type="Proteomes" id="UP000186336"/>
    </source>
</evidence>
<evidence type="ECO:0008006" key="3">
    <source>
        <dbReference type="Google" id="ProtNLM"/>
    </source>
</evidence>
<keyword evidence="2" id="KW-1185">Reference proteome</keyword>
<gene>
    <name evidence="1" type="ORF">BWR18_16015</name>
</gene>
<dbReference type="PANTHER" id="PTHR33639">
    <property type="entry name" value="THIOL-DISULFIDE OXIDOREDUCTASE DCC"/>
    <property type="match status" value="1"/>
</dbReference>
<name>A0A1P8MY61_9RHOB</name>
<dbReference type="OrthoDB" id="9785438at2"/>
<dbReference type="PANTHER" id="PTHR33639:SF2">
    <property type="entry name" value="DUF393 DOMAIN-CONTAINING PROTEIN"/>
    <property type="match status" value="1"/>
</dbReference>
<proteinExistence type="predicted"/>
<dbReference type="EMBL" id="CP019312">
    <property type="protein sequence ID" value="APX13020.1"/>
    <property type="molecule type" value="Genomic_DNA"/>
</dbReference>
<reference evidence="1 2" key="1">
    <citation type="submission" date="2017-01" db="EMBL/GenBank/DDBJ databases">
        <title>Complete genome of Tateyamaria omphalii DOK1-4 isolated from seawater in Dokdo.</title>
        <authorList>
            <person name="Kim J.H."/>
            <person name="Chi W.-J."/>
        </authorList>
    </citation>
    <scope>NUCLEOTIDE SEQUENCE [LARGE SCALE GENOMIC DNA]</scope>
    <source>
        <strain evidence="1 2">DOK1-4</strain>
    </source>
</reference>
<dbReference type="STRING" id="299262.BWR18_16015"/>
<dbReference type="InterPro" id="IPR007263">
    <property type="entry name" value="DCC1-like"/>
</dbReference>
<dbReference type="KEGG" id="tom:BWR18_16015"/>
<sequence length="133" mass="15134">MQRAAIWLFDSHCVLCSRGVQYTLRHEKAATIRFVAIQSGEGRALAQDHDIDPDDPSTFLFIEDGVALDASDAVIALAQHLKGLGWIARQCRIVPRRFRDAAYQLIARNRYNLFGRVDQCIIPTAEQRHRFVL</sequence>
<dbReference type="RefSeq" id="WP_076629449.1">
    <property type="nucleotide sequence ID" value="NZ_CP019312.1"/>
</dbReference>
<protein>
    <recommendedName>
        <fullName evidence="3">Thiol-disulfide oxidoreductase</fullName>
    </recommendedName>
</protein>
<dbReference type="Pfam" id="PF04134">
    <property type="entry name" value="DCC1-like"/>
    <property type="match status" value="1"/>
</dbReference>
<dbReference type="InterPro" id="IPR052927">
    <property type="entry name" value="DCC_oxidoreductase"/>
</dbReference>